<feature type="domain" description="ABC transporter" evidence="13">
    <location>
        <begin position="1355"/>
        <end position="1588"/>
    </location>
</feature>
<gene>
    <name evidence="14" type="primary">LOC109692517</name>
</gene>
<sequence length="1646" mass="187298">MAVLKKLKLLLWKNFILKKRKTLVTVLEILTPLLFSAVILYLRLNSMPKKRSATTYHPIDVSSLPEFFHNFPLKNRFQLVYIPSKSETLKTLTEMVEQTFDVEFEVLGFSSVPLFESYIIKDPNSFYVLVGIVFDHNFHDSNEPLPLEVKYSLRFSYIRRNFASLRNVFFQDGSEGWCTSLLYPPNLSQEPREFTDADGGSPGYNKEGFLAIQHALDKAIMRHHAQNATDMLESLTVLLQRFPYGPHIQDKFFVVLQNEFPLFLMLSFICIELIIVNSISLEKERKLKEYMCMMGLDSWLHWVAWFITFFISVSIAVFIMTILFCTKINNVAVFRSSDPTLIFIFLMCFAIATIFFAFMMSTFFQRAHVGTAIGGIIFFFTYLPYLYLTFSYHRRSYVQKIISCLFSNVAMALGVRFISVFEAEGTGIQWRNMGSISREFSFTQVLLMLLLDSLLYCAITCYVESIFPGSYGTPKPWYFFAMPSYWFKKPVPVTQALLDMEDTEKTLKSKFIQEEPTDLIRGIEIQHLYKVFYRGRSKLIAVRDLSMNMYRGQITVFLGHNGAGKTTICSMLTGLIVPSSGKALISGYEISKDMVQIRKSMGWCPQHDILFDNFTVAEHLFFYAQLKGLSAQKCPEEVKHMLHLLSLEDKRGSRSKFLSEGMKRKLSIGIALIAGSKLLILDEPTSGMDAISRRAIWDLLQQQKSDRTILLTTHFMDEADLLGDRIAIMAKGELQCCGSSLFLKQKYGTGYYMTLLKTPCCDTEKLCHLIYHHIPNAILESNVAEELIYILPKDSIHRFESLFTDLELRQTELGISTFGASVTSMEEEGLMESCMQTTQWCMETARSECGQEHRRSDFIQSGNICLFTGTCSLFVNIIDDIFNYFLAVLGLNSGLLCQQFYAMLLKRVTYSWRNWMLMLSVQILVPLVIIMLSLMFFKTKSIESIPLELTLKTYGQTIVPFFVSQNSSLDPQLSDNFANMLVDEGQIPLQVPGPIQEFLLKKAKEEPEEFDSLYVVAASFEDVDNHTIVTALFNNQAYHSPALALALVDNLLFKLLSGANASITCFLLYHLLPFSHFNCKGPKGHYLSINLLFGIAFLSSSFSILTVTERRIKFKHIQFVSGVHVTAFWFSALLWDLISFLVSTLLLVVVFLYYKEEAFTHHESAPAVVLMLMLYGCAITPFIYVVSFFFDSAGSACVKLVIIHLHLAELMFSIPFTELGYTKISESLDRVFLILPGHCLGMAFTNLYYNFELKKFCSFKLLYCKKKKNIYAWESLGMGKYLTALVISGPLYIFLLFLIETNVFRILKARLSDFSIKQNLAVLPNVTLLPKDQDVKEEAEIIETNLELLQKKNPLVVKDMSKLYTKKVPLLAVNQLSFTVQAKECFGLLGLNGAGKTSIFKMLTGEKSITSGDAFVKSLSVQSDLEKVRQWIGYCPQFDALPNFMTGREVLVMYARIRGIPECLINTCVNQLLEDLVMLMYADNLVKTYSGGNKRKLSTAIALIGEPAVIFLDEPSTGMDPVARRLLWDTVARARESGKAIVITSHSMEECEALCTRLAIMVQGQFKCLGSPQHLKSKFGSGYSLQAKVHREGQQEALQEFKAFVDLTFPGSILEDEHQGMVRYHLLSRDLGWAKVRTPLISLAFW</sequence>
<dbReference type="Gene3D" id="3.40.50.300">
    <property type="entry name" value="P-loop containing nucleotide triphosphate hydrolases"/>
    <property type="match status" value="2"/>
</dbReference>
<feature type="transmembrane region" description="Helical" evidence="12">
    <location>
        <begin position="260"/>
        <end position="279"/>
    </location>
</feature>
<evidence type="ECO:0000256" key="2">
    <source>
        <dbReference type="ARBA" id="ARBA00022448"/>
    </source>
</evidence>
<dbReference type="InterPro" id="IPR026082">
    <property type="entry name" value="ABCA"/>
</dbReference>
<feature type="transmembrane region" description="Helical" evidence="12">
    <location>
        <begin position="1084"/>
        <end position="1107"/>
    </location>
</feature>
<feature type="transmembrane region" description="Helical" evidence="12">
    <location>
        <begin position="22"/>
        <end position="42"/>
    </location>
</feature>
<dbReference type="Pfam" id="PF23321">
    <property type="entry name" value="R1_ABCA1"/>
    <property type="match status" value="1"/>
</dbReference>
<evidence type="ECO:0000256" key="1">
    <source>
        <dbReference type="ARBA" id="ARBA00004127"/>
    </source>
</evidence>
<dbReference type="CDD" id="cd03263">
    <property type="entry name" value="ABC_subfamily_A"/>
    <property type="match status" value="2"/>
</dbReference>
<evidence type="ECO:0000256" key="4">
    <source>
        <dbReference type="ARBA" id="ARBA00022737"/>
    </source>
</evidence>
<dbReference type="Pfam" id="PF12698">
    <property type="entry name" value="ABC2_membrane_3"/>
    <property type="match status" value="2"/>
</dbReference>
<feature type="transmembrane region" description="Helical" evidence="12">
    <location>
        <begin position="400"/>
        <end position="421"/>
    </location>
</feature>
<evidence type="ECO:0000259" key="13">
    <source>
        <dbReference type="PROSITE" id="PS50893"/>
    </source>
</evidence>
<feature type="domain" description="ABC transporter" evidence="13">
    <location>
        <begin position="523"/>
        <end position="756"/>
    </location>
</feature>
<feature type="transmembrane region" description="Helical" evidence="12">
    <location>
        <begin position="1281"/>
        <end position="1299"/>
    </location>
</feature>
<dbReference type="FunFam" id="3.40.50.300:FF:000465">
    <property type="entry name" value="ATP-binding cassette, sub-family A (ABC1), member 3"/>
    <property type="match status" value="1"/>
</dbReference>
<evidence type="ECO:0000256" key="7">
    <source>
        <dbReference type="ARBA" id="ARBA00022989"/>
    </source>
</evidence>
<dbReference type="InterPro" id="IPR027417">
    <property type="entry name" value="P-loop_NTPase"/>
</dbReference>
<keyword evidence="6" id="KW-0067">ATP-binding</keyword>
<dbReference type="PROSITE" id="PS50893">
    <property type="entry name" value="ABC_TRANSPORTER_2"/>
    <property type="match status" value="2"/>
</dbReference>
<keyword evidence="2" id="KW-0813">Transport</keyword>
<evidence type="ECO:0000256" key="12">
    <source>
        <dbReference type="SAM" id="Phobius"/>
    </source>
</evidence>
<keyword evidence="9 12" id="KW-0472">Membrane</keyword>
<reference evidence="14" key="1">
    <citation type="submission" date="2023-09" db="UniProtKB">
        <authorList>
            <consortium name="Ensembl"/>
        </authorList>
    </citation>
    <scope>IDENTIFICATION</scope>
</reference>
<keyword evidence="8" id="KW-0445">Lipid transport</keyword>
<dbReference type="FunFam" id="3.40.50.300:FF:000327">
    <property type="entry name" value="ATP-binding cassette sub-family A member 3"/>
    <property type="match status" value="1"/>
</dbReference>
<comment type="subcellular location">
    <subcellularLocation>
        <location evidence="1">Endomembrane system</location>
        <topology evidence="1">Multi-pass membrane protein</topology>
    </subcellularLocation>
</comment>
<evidence type="ECO:0000256" key="6">
    <source>
        <dbReference type="ARBA" id="ARBA00022840"/>
    </source>
</evidence>
<dbReference type="InterPro" id="IPR056264">
    <property type="entry name" value="R2_ABCA1-4-like"/>
</dbReference>
<feature type="transmembrane region" description="Helical" evidence="12">
    <location>
        <begin position="299"/>
        <end position="328"/>
    </location>
</feature>
<feature type="transmembrane region" description="Helical" evidence="12">
    <location>
        <begin position="1127"/>
        <end position="1154"/>
    </location>
</feature>
<feature type="transmembrane region" description="Helical" evidence="12">
    <location>
        <begin position="1051"/>
        <end position="1072"/>
    </location>
</feature>
<feature type="transmembrane region" description="Helical" evidence="12">
    <location>
        <begin position="441"/>
        <end position="463"/>
    </location>
</feature>
<feature type="transmembrane region" description="Helical" evidence="12">
    <location>
        <begin position="340"/>
        <end position="361"/>
    </location>
</feature>
<evidence type="ECO:0000256" key="3">
    <source>
        <dbReference type="ARBA" id="ARBA00022692"/>
    </source>
</evidence>
<keyword evidence="10" id="KW-0325">Glycoprotein</keyword>
<dbReference type="GO" id="GO:0005737">
    <property type="term" value="C:cytoplasm"/>
    <property type="evidence" value="ECO:0007669"/>
    <property type="project" value="UniProtKB-ARBA"/>
</dbReference>
<dbReference type="GO" id="GO:0012505">
    <property type="term" value="C:endomembrane system"/>
    <property type="evidence" value="ECO:0007669"/>
    <property type="project" value="UniProtKB-SubCell"/>
</dbReference>
<feature type="transmembrane region" description="Helical" evidence="12">
    <location>
        <begin position="884"/>
        <end position="904"/>
    </location>
</feature>
<dbReference type="Ensembl" id="ENSCCNT00000010193.1">
    <property type="protein sequence ID" value="ENSCCNP00000007710.1"/>
    <property type="gene ID" value="ENSCCNG00000007297.1"/>
</dbReference>
<dbReference type="InterPro" id="IPR013525">
    <property type="entry name" value="ABC2_TM"/>
</dbReference>
<feature type="transmembrane region" description="Helical" evidence="12">
    <location>
        <begin position="1166"/>
        <end position="1189"/>
    </location>
</feature>
<evidence type="ECO:0000256" key="8">
    <source>
        <dbReference type="ARBA" id="ARBA00023055"/>
    </source>
</evidence>
<dbReference type="GO" id="GO:0016020">
    <property type="term" value="C:membrane"/>
    <property type="evidence" value="ECO:0007669"/>
    <property type="project" value="InterPro"/>
</dbReference>
<feature type="transmembrane region" description="Helical" evidence="12">
    <location>
        <begin position="367"/>
        <end position="388"/>
    </location>
</feature>
<accession>A0A8C0WAN4</accession>
<dbReference type="GO" id="GO:0005524">
    <property type="term" value="F:ATP binding"/>
    <property type="evidence" value="ECO:0007669"/>
    <property type="project" value="UniProtKB-KW"/>
</dbReference>
<comment type="catalytic activity">
    <reaction evidence="11">
        <text>cholesterol(in) + ATP + H2O = cholesterol(out) + ADP + phosphate + H(+)</text>
        <dbReference type="Rhea" id="RHEA:39051"/>
        <dbReference type="ChEBI" id="CHEBI:15377"/>
        <dbReference type="ChEBI" id="CHEBI:15378"/>
        <dbReference type="ChEBI" id="CHEBI:16113"/>
        <dbReference type="ChEBI" id="CHEBI:30616"/>
        <dbReference type="ChEBI" id="CHEBI:43474"/>
        <dbReference type="ChEBI" id="CHEBI:456216"/>
    </reaction>
    <physiologicalReaction direction="left-to-right" evidence="11">
        <dbReference type="Rhea" id="RHEA:39052"/>
    </physiologicalReaction>
</comment>
<feature type="transmembrane region" description="Helical" evidence="12">
    <location>
        <begin position="916"/>
        <end position="937"/>
    </location>
</feature>
<keyword evidence="4" id="KW-0677">Repeat</keyword>
<dbReference type="SUPFAM" id="SSF52540">
    <property type="entry name" value="P-loop containing nucleoside triphosphate hydrolases"/>
    <property type="match status" value="2"/>
</dbReference>
<dbReference type="PANTHER" id="PTHR19229:SF117">
    <property type="entry name" value="ATP-BINDING CASSETTE SUB-FAMILY A MEMBER 17"/>
    <property type="match status" value="1"/>
</dbReference>
<keyword evidence="3 12" id="KW-0812">Transmembrane</keyword>
<organism evidence="14">
    <name type="scientific">Castor canadensis</name>
    <name type="common">American beaver</name>
    <dbReference type="NCBI Taxonomy" id="51338"/>
    <lineage>
        <taxon>Eukaryota</taxon>
        <taxon>Metazoa</taxon>
        <taxon>Chordata</taxon>
        <taxon>Craniata</taxon>
        <taxon>Vertebrata</taxon>
        <taxon>Euteleostomi</taxon>
        <taxon>Mammalia</taxon>
        <taxon>Eutheria</taxon>
        <taxon>Euarchontoglires</taxon>
        <taxon>Glires</taxon>
        <taxon>Rodentia</taxon>
        <taxon>Castorimorpha</taxon>
        <taxon>Castoridae</taxon>
        <taxon>Castor</taxon>
    </lineage>
</organism>
<feature type="transmembrane region" description="Helical" evidence="12">
    <location>
        <begin position="1231"/>
        <end position="1251"/>
    </location>
</feature>
<dbReference type="GO" id="GO:0016887">
    <property type="term" value="F:ATP hydrolysis activity"/>
    <property type="evidence" value="ECO:0007669"/>
    <property type="project" value="InterPro"/>
</dbReference>
<dbReference type="SMART" id="SM00382">
    <property type="entry name" value="AAA"/>
    <property type="match status" value="2"/>
</dbReference>
<dbReference type="InterPro" id="IPR003593">
    <property type="entry name" value="AAA+_ATPase"/>
</dbReference>
<dbReference type="GO" id="GO:0140359">
    <property type="term" value="F:ABC-type transporter activity"/>
    <property type="evidence" value="ECO:0007669"/>
    <property type="project" value="InterPro"/>
</dbReference>
<keyword evidence="7 12" id="KW-1133">Transmembrane helix</keyword>
<dbReference type="InterPro" id="IPR003439">
    <property type="entry name" value="ABC_transporter-like_ATP-bd"/>
</dbReference>
<evidence type="ECO:0000256" key="5">
    <source>
        <dbReference type="ARBA" id="ARBA00022741"/>
    </source>
</evidence>
<protein>
    <recommendedName>
        <fullName evidence="13">ABC transporter domain-containing protein</fullName>
    </recommendedName>
</protein>
<dbReference type="Pfam" id="PF00005">
    <property type="entry name" value="ABC_tran"/>
    <property type="match status" value="2"/>
</dbReference>
<dbReference type="PANTHER" id="PTHR19229">
    <property type="entry name" value="ATP-BINDING CASSETTE TRANSPORTER SUBFAMILY A ABCA"/>
    <property type="match status" value="1"/>
</dbReference>
<evidence type="ECO:0000313" key="14">
    <source>
        <dbReference type="Ensembl" id="ENSCCNP00000007710.1"/>
    </source>
</evidence>
<dbReference type="GO" id="GO:0005319">
    <property type="term" value="F:lipid transporter activity"/>
    <property type="evidence" value="ECO:0007669"/>
    <property type="project" value="TreeGrafter"/>
</dbReference>
<evidence type="ECO:0000256" key="11">
    <source>
        <dbReference type="ARBA" id="ARBA00050894"/>
    </source>
</evidence>
<evidence type="ECO:0000256" key="9">
    <source>
        <dbReference type="ARBA" id="ARBA00023136"/>
    </source>
</evidence>
<proteinExistence type="predicted"/>
<name>A0A8C0WAN4_CASCN</name>
<evidence type="ECO:0000256" key="10">
    <source>
        <dbReference type="ARBA" id="ARBA00023180"/>
    </source>
</evidence>
<keyword evidence="5" id="KW-0547">Nucleotide-binding</keyword>
<feature type="transmembrane region" description="Helical" evidence="12">
    <location>
        <begin position="1201"/>
        <end position="1219"/>
    </location>
</feature>